<evidence type="ECO:0000256" key="4">
    <source>
        <dbReference type="ARBA" id="ARBA00022989"/>
    </source>
</evidence>
<keyword evidence="2" id="KW-1003">Cell membrane</keyword>
<dbReference type="Pfam" id="PF03899">
    <property type="entry name" value="ATP-synt_I"/>
    <property type="match status" value="1"/>
</dbReference>
<name>A0A2H0LQ42_9BACT</name>
<evidence type="ECO:0000256" key="5">
    <source>
        <dbReference type="ARBA" id="ARBA00023136"/>
    </source>
</evidence>
<keyword evidence="5 6" id="KW-0472">Membrane</keyword>
<evidence type="ECO:0000313" key="7">
    <source>
        <dbReference type="EMBL" id="PIQ85804.1"/>
    </source>
</evidence>
<comment type="caution">
    <text evidence="7">The sequence shown here is derived from an EMBL/GenBank/DDBJ whole genome shotgun (WGS) entry which is preliminary data.</text>
</comment>
<accession>A0A2H0LQ42</accession>
<dbReference type="AlphaFoldDB" id="A0A2H0LQ42"/>
<feature type="transmembrane region" description="Helical" evidence="6">
    <location>
        <begin position="72"/>
        <end position="92"/>
    </location>
</feature>
<sequence length="130" mass="14827">MQQQNRKQFLIQVSFIEAALAGILAAFRKFDLILGASLGLVMAAYNFYSLLSHLNREDKTSSTPQKDSMRKMTARFILRYVILAIVFVGLIQLGTWHLFGFMIGFGTVYGVLFLDYLRRVKKARQALKIS</sequence>
<reference evidence="7 8" key="1">
    <citation type="submission" date="2017-09" db="EMBL/GenBank/DDBJ databases">
        <title>Depth-based differentiation of microbial function through sediment-hosted aquifers and enrichment of novel symbionts in the deep terrestrial subsurface.</title>
        <authorList>
            <person name="Probst A.J."/>
            <person name="Ladd B."/>
            <person name="Jarett J.K."/>
            <person name="Geller-Mcgrath D.E."/>
            <person name="Sieber C.M."/>
            <person name="Emerson J.B."/>
            <person name="Anantharaman K."/>
            <person name="Thomas B.C."/>
            <person name="Malmstrom R."/>
            <person name="Stieglmeier M."/>
            <person name="Klingl A."/>
            <person name="Woyke T."/>
            <person name="Ryan C.M."/>
            <person name="Banfield J.F."/>
        </authorList>
    </citation>
    <scope>NUCLEOTIDE SEQUENCE [LARGE SCALE GENOMIC DNA]</scope>
    <source>
        <strain evidence="7">CG11_big_fil_rev_8_21_14_0_20_45_26</strain>
    </source>
</reference>
<gene>
    <name evidence="7" type="ORF">COV74_07250</name>
</gene>
<evidence type="ECO:0008006" key="9">
    <source>
        <dbReference type="Google" id="ProtNLM"/>
    </source>
</evidence>
<protein>
    <recommendedName>
        <fullName evidence="9">ATP synthase subunit I</fullName>
    </recommendedName>
</protein>
<organism evidence="7 8">
    <name type="scientific">Candidatus Abzuiibacterium crystallinum</name>
    <dbReference type="NCBI Taxonomy" id="1974748"/>
    <lineage>
        <taxon>Bacteria</taxon>
        <taxon>Pseudomonadati</taxon>
        <taxon>Candidatus Omnitrophota</taxon>
        <taxon>Candidatus Abzuiibacterium</taxon>
    </lineage>
</organism>
<feature type="transmembrane region" description="Helical" evidence="6">
    <location>
        <begin position="98"/>
        <end position="117"/>
    </location>
</feature>
<dbReference type="Proteomes" id="UP000230859">
    <property type="component" value="Unassembled WGS sequence"/>
</dbReference>
<evidence type="ECO:0000256" key="3">
    <source>
        <dbReference type="ARBA" id="ARBA00022692"/>
    </source>
</evidence>
<evidence type="ECO:0000256" key="1">
    <source>
        <dbReference type="ARBA" id="ARBA00004651"/>
    </source>
</evidence>
<dbReference type="EMBL" id="PCVY01000060">
    <property type="protein sequence ID" value="PIQ85804.1"/>
    <property type="molecule type" value="Genomic_DNA"/>
</dbReference>
<keyword evidence="3 6" id="KW-0812">Transmembrane</keyword>
<evidence type="ECO:0000256" key="6">
    <source>
        <dbReference type="SAM" id="Phobius"/>
    </source>
</evidence>
<evidence type="ECO:0000313" key="8">
    <source>
        <dbReference type="Proteomes" id="UP000230859"/>
    </source>
</evidence>
<dbReference type="InterPro" id="IPR005598">
    <property type="entry name" value="ATP_synth_I"/>
</dbReference>
<feature type="transmembrane region" description="Helical" evidence="6">
    <location>
        <begin position="9"/>
        <end position="27"/>
    </location>
</feature>
<evidence type="ECO:0000256" key="2">
    <source>
        <dbReference type="ARBA" id="ARBA00022475"/>
    </source>
</evidence>
<feature type="transmembrane region" description="Helical" evidence="6">
    <location>
        <begin position="33"/>
        <end position="51"/>
    </location>
</feature>
<comment type="subcellular location">
    <subcellularLocation>
        <location evidence="1">Cell membrane</location>
        <topology evidence="1">Multi-pass membrane protein</topology>
    </subcellularLocation>
</comment>
<keyword evidence="4 6" id="KW-1133">Transmembrane helix</keyword>
<dbReference type="GO" id="GO:0005886">
    <property type="term" value="C:plasma membrane"/>
    <property type="evidence" value="ECO:0007669"/>
    <property type="project" value="UniProtKB-SubCell"/>
</dbReference>
<proteinExistence type="predicted"/>